<feature type="compositionally biased region" description="Polar residues" evidence="5">
    <location>
        <begin position="244"/>
        <end position="255"/>
    </location>
</feature>
<dbReference type="EMBL" id="CP000851">
    <property type="protein sequence ID" value="ABV89298.1"/>
    <property type="molecule type" value="Genomic_DNA"/>
</dbReference>
<keyword evidence="2" id="KW-0813">Transport</keyword>
<dbReference type="GO" id="GO:0046914">
    <property type="term" value="F:transition metal ion binding"/>
    <property type="evidence" value="ECO:0007669"/>
    <property type="project" value="TreeGrafter"/>
</dbReference>
<feature type="domain" description="Heavy metal binding" evidence="7">
    <location>
        <begin position="49"/>
        <end position="74"/>
    </location>
</feature>
<evidence type="ECO:0000256" key="1">
    <source>
        <dbReference type="ARBA" id="ARBA00009477"/>
    </source>
</evidence>
<feature type="chain" id="PRO_5002720805" evidence="6">
    <location>
        <begin position="29"/>
        <end position="640"/>
    </location>
</feature>
<dbReference type="KEGG" id="spl:Spea_3988"/>
<dbReference type="AlphaFoldDB" id="A8H9R1"/>
<keyword evidence="3 6" id="KW-0732">Signal</keyword>
<evidence type="ECO:0000259" key="10">
    <source>
        <dbReference type="Pfam" id="PF25954"/>
    </source>
</evidence>
<dbReference type="Pfam" id="PF25954">
    <property type="entry name" value="Beta-barrel_RND_2"/>
    <property type="match status" value="1"/>
</dbReference>
<dbReference type="InterPro" id="IPR058790">
    <property type="entry name" value="BSH_CusB"/>
</dbReference>
<organism evidence="12 13">
    <name type="scientific">Shewanella pealeana (strain ATCC 700345 / ANG-SQ1)</name>
    <dbReference type="NCBI Taxonomy" id="398579"/>
    <lineage>
        <taxon>Bacteria</taxon>
        <taxon>Pseudomonadati</taxon>
        <taxon>Pseudomonadota</taxon>
        <taxon>Gammaproteobacteria</taxon>
        <taxon>Alteromonadales</taxon>
        <taxon>Shewanellaceae</taxon>
        <taxon>Shewanella</taxon>
    </lineage>
</organism>
<dbReference type="InterPro" id="IPR051909">
    <property type="entry name" value="MFP_Cation_Efflux"/>
</dbReference>
<name>A8H9R1_SHEPA</name>
<protein>
    <submittedName>
        <fullName evidence="12">Efflux transporter, RND family, MFP subunit</fullName>
    </submittedName>
</protein>
<dbReference type="GO" id="GO:0060003">
    <property type="term" value="P:copper ion export"/>
    <property type="evidence" value="ECO:0007669"/>
    <property type="project" value="TreeGrafter"/>
</dbReference>
<evidence type="ECO:0000259" key="7">
    <source>
        <dbReference type="Pfam" id="PF19335"/>
    </source>
</evidence>
<dbReference type="Pfam" id="PF25975">
    <property type="entry name" value="CzcB_C"/>
    <property type="match status" value="1"/>
</dbReference>
<feature type="compositionally biased region" description="Low complexity" evidence="5">
    <location>
        <begin position="225"/>
        <end position="236"/>
    </location>
</feature>
<dbReference type="Pfam" id="PF25869">
    <property type="entry name" value="3HB_CusB"/>
    <property type="match status" value="1"/>
</dbReference>
<feature type="domain" description="Heavy metal binding" evidence="7">
    <location>
        <begin position="183"/>
        <end position="208"/>
    </location>
</feature>
<dbReference type="GO" id="GO:0022857">
    <property type="term" value="F:transmembrane transporter activity"/>
    <property type="evidence" value="ECO:0007669"/>
    <property type="project" value="InterPro"/>
</dbReference>
<dbReference type="eggNOG" id="COG0845">
    <property type="taxonomic scope" value="Bacteria"/>
</dbReference>
<gene>
    <name evidence="12" type="ordered locus">Spea_3988</name>
</gene>
<dbReference type="RefSeq" id="WP_012157178.1">
    <property type="nucleotide sequence ID" value="NC_009901.1"/>
</dbReference>
<dbReference type="GO" id="GO:0015679">
    <property type="term" value="P:plasma membrane copper ion transport"/>
    <property type="evidence" value="ECO:0007669"/>
    <property type="project" value="TreeGrafter"/>
</dbReference>
<dbReference type="Gene3D" id="2.40.420.20">
    <property type="match status" value="1"/>
</dbReference>
<keyword evidence="13" id="KW-1185">Reference proteome</keyword>
<reference evidence="12 13" key="1">
    <citation type="submission" date="2007-10" db="EMBL/GenBank/DDBJ databases">
        <title>Complete sequence of Shewanella pealeana ATCC 700345.</title>
        <authorList>
            <consortium name="US DOE Joint Genome Institute"/>
            <person name="Copeland A."/>
            <person name="Lucas S."/>
            <person name="Lapidus A."/>
            <person name="Barry K."/>
            <person name="Glavina del Rio T."/>
            <person name="Dalin E."/>
            <person name="Tice H."/>
            <person name="Pitluck S."/>
            <person name="Chertkov O."/>
            <person name="Brettin T."/>
            <person name="Bruce D."/>
            <person name="Detter J.C."/>
            <person name="Han C."/>
            <person name="Schmutz J."/>
            <person name="Larimer F."/>
            <person name="Land M."/>
            <person name="Hauser L."/>
            <person name="Kyrpides N."/>
            <person name="Kim E."/>
            <person name="Zhao J.-S.Z."/>
            <person name="Manno D."/>
            <person name="Hawari J."/>
            <person name="Richardson P."/>
        </authorList>
    </citation>
    <scope>NUCLEOTIDE SEQUENCE [LARGE SCALE GENOMIC DNA]</scope>
    <source>
        <strain evidence="13">ATCC 700345 / ANG-SQ1</strain>
    </source>
</reference>
<evidence type="ECO:0000256" key="6">
    <source>
        <dbReference type="SAM" id="SignalP"/>
    </source>
</evidence>
<keyword evidence="4" id="KW-0406">Ion transport</keyword>
<feature type="domain" description="CusB-like three alpha-helical bundle" evidence="8">
    <location>
        <begin position="374"/>
        <end position="426"/>
    </location>
</feature>
<dbReference type="InterPro" id="IPR058791">
    <property type="entry name" value="3HB_CusB"/>
</dbReference>
<feature type="domain" description="Heavy metal binding" evidence="7">
    <location>
        <begin position="138"/>
        <end position="164"/>
    </location>
</feature>
<dbReference type="GO" id="GO:0030288">
    <property type="term" value="C:outer membrane-bounded periplasmic space"/>
    <property type="evidence" value="ECO:0007669"/>
    <property type="project" value="TreeGrafter"/>
</dbReference>
<dbReference type="STRING" id="398579.Spea_3988"/>
<dbReference type="Proteomes" id="UP000002608">
    <property type="component" value="Chromosome"/>
</dbReference>
<proteinExistence type="inferred from homology"/>
<feature type="domain" description="Heavy metal binding" evidence="7">
    <location>
        <begin position="261"/>
        <end position="288"/>
    </location>
</feature>
<dbReference type="InterPro" id="IPR006143">
    <property type="entry name" value="RND_pump_MFP"/>
</dbReference>
<feature type="domain" description="CzcB-like C-terminal circularly permuted SH3-like" evidence="11">
    <location>
        <begin position="549"/>
        <end position="608"/>
    </location>
</feature>
<feature type="domain" description="CusB-like barrel-sandwich hybrid" evidence="9">
    <location>
        <begin position="342"/>
        <end position="460"/>
    </location>
</feature>
<feature type="domain" description="CusB-like beta-barrel" evidence="10">
    <location>
        <begin position="465"/>
        <end position="539"/>
    </location>
</feature>
<dbReference type="PANTHER" id="PTHR30097:SF15">
    <property type="entry name" value="CATION EFFLUX SYSTEM PROTEIN CUSB"/>
    <property type="match status" value="1"/>
</dbReference>
<sequence length="640" mass="71170">MSFFKPNKAATPLICAFSFMLVATPQQAYSQTAETTYQHAQAHQHESTYYCPMHPEVTSHEPGRCPECKMFLVKDEEQDSSTHDNHATVTKSQDYYCPMHPEVTSHEPGRCPECKMFLVKDEEQDSSNHDNHAAVSQNYYCPMHPEVTSHEPGRCPECKMFLVKDEEQDSSNHDNHAAVTNEYYCPMHPEVTSHEPGRCPECKMFLVKEEEEESVPDEHAGHNHTTQSTSSTQQSQADKILSQPKPTLSPAAQSSGDGNVKYVCPMHPHVVSDVPGSCPICGMDLEKVTIGGVGEEVVVGVSGGMQQALGMRSEQITEGTLWKLVKTIGTVEYNENAIGHSHTRVNGWIETLMVHNVGQRVKKGQLLYELYSPELINAQDDYMQAVDYLTQDKSRGQGLLRKARLRLELLGVSSDTIKQLERTGKTIYRVPFYAEQDGFISKLTVRHGMYVQPGDTLFEIVDLSSVWVIADVFENEQSWLEQGRPVEVTSAAQGLFDLESTIDYIYPELDPVSRAMRVRIKLDNPDKLLKPGTLVDVKLFGGPKREVLAIPTEALILTGRENRVVVQRDDNRFASVPVKVGMIAQGKAEIIEGLKVGDKVIVSGQFLLDSEASIQGSLQRLSGSNSSENNNAASDPHANH</sequence>
<dbReference type="InterPro" id="IPR058649">
    <property type="entry name" value="CzcB_C"/>
</dbReference>
<evidence type="ECO:0000259" key="9">
    <source>
        <dbReference type="Pfam" id="PF25919"/>
    </source>
</evidence>
<evidence type="ECO:0000256" key="2">
    <source>
        <dbReference type="ARBA" id="ARBA00022448"/>
    </source>
</evidence>
<evidence type="ECO:0000256" key="5">
    <source>
        <dbReference type="SAM" id="MobiDB-lite"/>
    </source>
</evidence>
<evidence type="ECO:0000259" key="8">
    <source>
        <dbReference type="Pfam" id="PF25869"/>
    </source>
</evidence>
<dbReference type="InterPro" id="IPR045800">
    <property type="entry name" value="HMBD"/>
</dbReference>
<dbReference type="Gene3D" id="6.10.140.730">
    <property type="match status" value="1"/>
</dbReference>
<evidence type="ECO:0000256" key="3">
    <source>
        <dbReference type="ARBA" id="ARBA00022729"/>
    </source>
</evidence>
<feature type="region of interest" description="Disordered" evidence="5">
    <location>
        <begin position="619"/>
        <end position="640"/>
    </location>
</feature>
<feature type="signal peptide" evidence="6">
    <location>
        <begin position="1"/>
        <end position="28"/>
    </location>
</feature>
<dbReference type="FunFam" id="2.40.420.20:FF:000003">
    <property type="entry name" value="Cation efflux system protein cusB"/>
    <property type="match status" value="1"/>
</dbReference>
<dbReference type="NCBIfam" id="TIGR01730">
    <property type="entry name" value="RND_mfp"/>
    <property type="match status" value="1"/>
</dbReference>
<feature type="domain" description="Heavy metal binding" evidence="7">
    <location>
        <begin position="95"/>
        <end position="120"/>
    </location>
</feature>
<dbReference type="SUPFAM" id="SSF111369">
    <property type="entry name" value="HlyD-like secretion proteins"/>
    <property type="match status" value="1"/>
</dbReference>
<dbReference type="HOGENOM" id="CLU_018816_13_1_6"/>
<dbReference type="Gene3D" id="2.40.30.170">
    <property type="match status" value="1"/>
</dbReference>
<feature type="compositionally biased region" description="Low complexity" evidence="5">
    <location>
        <begin position="624"/>
        <end position="634"/>
    </location>
</feature>
<dbReference type="Pfam" id="PF19335">
    <property type="entry name" value="HMBD"/>
    <property type="match status" value="5"/>
</dbReference>
<evidence type="ECO:0000313" key="13">
    <source>
        <dbReference type="Proteomes" id="UP000002608"/>
    </source>
</evidence>
<dbReference type="InterPro" id="IPR058792">
    <property type="entry name" value="Beta-barrel_RND_2"/>
</dbReference>
<dbReference type="Pfam" id="PF25919">
    <property type="entry name" value="BSH_CusB"/>
    <property type="match status" value="1"/>
</dbReference>
<accession>A8H9R1</accession>
<feature type="region of interest" description="Disordered" evidence="5">
    <location>
        <begin position="210"/>
        <end position="255"/>
    </location>
</feature>
<dbReference type="PANTHER" id="PTHR30097">
    <property type="entry name" value="CATION EFFLUX SYSTEM PROTEIN CUSB"/>
    <property type="match status" value="1"/>
</dbReference>
<dbReference type="GO" id="GO:0016020">
    <property type="term" value="C:membrane"/>
    <property type="evidence" value="ECO:0007669"/>
    <property type="project" value="InterPro"/>
</dbReference>
<comment type="similarity">
    <text evidence="1">Belongs to the membrane fusion protein (MFP) (TC 8.A.1) family.</text>
</comment>
<dbReference type="FunFam" id="2.40.30.170:FF:000010">
    <property type="entry name" value="Efflux RND transporter periplasmic adaptor subunit"/>
    <property type="match status" value="1"/>
</dbReference>
<evidence type="ECO:0000259" key="11">
    <source>
        <dbReference type="Pfam" id="PF25975"/>
    </source>
</evidence>
<evidence type="ECO:0000256" key="4">
    <source>
        <dbReference type="ARBA" id="ARBA00023065"/>
    </source>
</evidence>
<evidence type="ECO:0000313" key="12">
    <source>
        <dbReference type="EMBL" id="ABV89298.1"/>
    </source>
</evidence>